<protein>
    <submittedName>
        <fullName evidence="1">Uncharacterized protein</fullName>
    </submittedName>
</protein>
<gene>
    <name evidence="1" type="ORF">ACFPO9_17240</name>
</gene>
<dbReference type="RefSeq" id="WP_379772593.1">
    <property type="nucleotide sequence ID" value="NZ_JBHSMZ010000014.1"/>
</dbReference>
<dbReference type="EMBL" id="JBHSMZ010000014">
    <property type="protein sequence ID" value="MFC5550263.1"/>
    <property type="molecule type" value="Genomic_DNA"/>
</dbReference>
<keyword evidence="2" id="KW-1185">Reference proteome</keyword>
<organism evidence="1 2">
    <name type="scientific">Massilia aerilata</name>
    <dbReference type="NCBI Taxonomy" id="453817"/>
    <lineage>
        <taxon>Bacteria</taxon>
        <taxon>Pseudomonadati</taxon>
        <taxon>Pseudomonadota</taxon>
        <taxon>Betaproteobacteria</taxon>
        <taxon>Burkholderiales</taxon>
        <taxon>Oxalobacteraceae</taxon>
        <taxon>Telluria group</taxon>
        <taxon>Massilia</taxon>
    </lineage>
</organism>
<sequence length="162" mass="17814">MAMHRVIFEDEVEADSPEDAAIIVRDMLKAGSPSSIFIVDVAGGKVVVDTEDGNESVIRDDRNRIGPVVMRREGPTGVVTSPVMAKFCDHNSMESKTDLERIDDKWLRLRGFGPEAYYVMVGPDGSESEPFAVITVQRCFASDDTHPATHFALAAYAQNSQH</sequence>
<comment type="caution">
    <text evidence="1">The sequence shown here is derived from an EMBL/GenBank/DDBJ whole genome shotgun (WGS) entry which is preliminary data.</text>
</comment>
<evidence type="ECO:0000313" key="1">
    <source>
        <dbReference type="EMBL" id="MFC5550263.1"/>
    </source>
</evidence>
<proteinExistence type="predicted"/>
<accession>A0ABW0S019</accession>
<reference evidence="2" key="1">
    <citation type="journal article" date="2019" name="Int. J. Syst. Evol. Microbiol.">
        <title>The Global Catalogue of Microorganisms (GCM) 10K type strain sequencing project: providing services to taxonomists for standard genome sequencing and annotation.</title>
        <authorList>
            <consortium name="The Broad Institute Genomics Platform"/>
            <consortium name="The Broad Institute Genome Sequencing Center for Infectious Disease"/>
            <person name="Wu L."/>
            <person name="Ma J."/>
        </authorList>
    </citation>
    <scope>NUCLEOTIDE SEQUENCE [LARGE SCALE GENOMIC DNA]</scope>
    <source>
        <strain evidence="2">CGMCC 4.5798</strain>
    </source>
</reference>
<name>A0ABW0S019_9BURK</name>
<evidence type="ECO:0000313" key="2">
    <source>
        <dbReference type="Proteomes" id="UP001596086"/>
    </source>
</evidence>
<dbReference type="Proteomes" id="UP001596086">
    <property type="component" value="Unassembled WGS sequence"/>
</dbReference>